<feature type="transmembrane region" description="Helical" evidence="2">
    <location>
        <begin position="221"/>
        <end position="242"/>
    </location>
</feature>
<feature type="transmembrane region" description="Helical" evidence="2">
    <location>
        <begin position="144"/>
        <end position="165"/>
    </location>
</feature>
<keyword evidence="2" id="KW-0472">Membrane</keyword>
<evidence type="ECO:0000256" key="1">
    <source>
        <dbReference type="SAM" id="MobiDB-lite"/>
    </source>
</evidence>
<reference evidence="3 4" key="1">
    <citation type="submission" date="2020-04" db="EMBL/GenBank/DDBJ databases">
        <authorList>
            <person name="Klaysubun C."/>
            <person name="Duangmal K."/>
            <person name="Lipun K."/>
        </authorList>
    </citation>
    <scope>NUCLEOTIDE SEQUENCE [LARGE SCALE GENOMIC DNA]</scope>
    <source>
        <strain evidence="3 4">JCM 11839</strain>
    </source>
</reference>
<keyword evidence="4" id="KW-1185">Reference proteome</keyword>
<feature type="region of interest" description="Disordered" evidence="1">
    <location>
        <begin position="1"/>
        <end position="29"/>
    </location>
</feature>
<name>A0ABX1R6P1_9PSEU</name>
<accession>A0ABX1R6P1</accession>
<keyword evidence="2" id="KW-1133">Transmembrane helix</keyword>
<feature type="transmembrane region" description="Helical" evidence="2">
    <location>
        <begin position="282"/>
        <end position="301"/>
    </location>
</feature>
<feature type="compositionally biased region" description="Basic residues" evidence="1">
    <location>
        <begin position="1"/>
        <end position="11"/>
    </location>
</feature>
<dbReference type="Proteomes" id="UP001296706">
    <property type="component" value="Unassembled WGS sequence"/>
</dbReference>
<proteinExistence type="predicted"/>
<sequence length="384" mass="40333">MDLVRTRRRHLPDRPTISAPARARKPSAHRGRGLFAQQPGLGLAGLVLVVPVAVLVAVGAGGPEPSALVLGPLVTFALPAAAMIAFWWEDWPGSSLRPGWSGLLDTGLVIIAAILLAMLGQLVVGHVDLRGLFDPTPGPGHLPTYPATLPLAGAAFAAMLQLTLVCEGWPLRRLGRFTAGVAALVVSWAVALALYVVVVRVEAPPGSGVTAHSGPLSGAEVGAVLVVIGAWQVLLFVAWRGWPFAEWHHRWQRIVAGNVAVLGGGVLTFGVGYGLAGLPTSTITAVAGSFIAAGLVIGMLFEGWIRSRTGLFLAILLLAVALYALFTILADNLAWTMATPEQWVGHVVLTSIGISVVLHVGIARRWPFGTTDDESQTLERKEAP</sequence>
<keyword evidence="2" id="KW-0812">Transmembrane</keyword>
<feature type="transmembrane region" description="Helical" evidence="2">
    <location>
        <begin position="40"/>
        <end position="61"/>
    </location>
</feature>
<feature type="transmembrane region" description="Helical" evidence="2">
    <location>
        <begin position="67"/>
        <end position="88"/>
    </location>
</feature>
<dbReference type="RefSeq" id="WP_169394119.1">
    <property type="nucleotide sequence ID" value="NZ_BAAAJH010000015.1"/>
</dbReference>
<evidence type="ECO:0000256" key="2">
    <source>
        <dbReference type="SAM" id="Phobius"/>
    </source>
</evidence>
<feature type="transmembrane region" description="Helical" evidence="2">
    <location>
        <begin position="310"/>
        <end position="330"/>
    </location>
</feature>
<gene>
    <name evidence="3" type="ORF">HF577_02855</name>
</gene>
<feature type="transmembrane region" description="Helical" evidence="2">
    <location>
        <begin position="177"/>
        <end position="201"/>
    </location>
</feature>
<organism evidence="3 4">
    <name type="scientific">Pseudonocardia xinjiangensis</name>
    <dbReference type="NCBI Taxonomy" id="75289"/>
    <lineage>
        <taxon>Bacteria</taxon>
        <taxon>Bacillati</taxon>
        <taxon>Actinomycetota</taxon>
        <taxon>Actinomycetes</taxon>
        <taxon>Pseudonocardiales</taxon>
        <taxon>Pseudonocardiaceae</taxon>
        <taxon>Pseudonocardia</taxon>
    </lineage>
</organism>
<evidence type="ECO:0000313" key="3">
    <source>
        <dbReference type="EMBL" id="NMH76050.1"/>
    </source>
</evidence>
<feature type="transmembrane region" description="Helical" evidence="2">
    <location>
        <begin position="342"/>
        <end position="362"/>
    </location>
</feature>
<protein>
    <submittedName>
        <fullName evidence="3">Uncharacterized protein</fullName>
    </submittedName>
</protein>
<feature type="transmembrane region" description="Helical" evidence="2">
    <location>
        <begin position="100"/>
        <end position="124"/>
    </location>
</feature>
<comment type="caution">
    <text evidence="3">The sequence shown here is derived from an EMBL/GenBank/DDBJ whole genome shotgun (WGS) entry which is preliminary data.</text>
</comment>
<evidence type="ECO:0000313" key="4">
    <source>
        <dbReference type="Proteomes" id="UP001296706"/>
    </source>
</evidence>
<dbReference type="EMBL" id="JAAXKY010000004">
    <property type="protein sequence ID" value="NMH76050.1"/>
    <property type="molecule type" value="Genomic_DNA"/>
</dbReference>
<feature type="transmembrane region" description="Helical" evidence="2">
    <location>
        <begin position="254"/>
        <end position="276"/>
    </location>
</feature>